<feature type="transmembrane region" description="Helical" evidence="5">
    <location>
        <begin position="429"/>
        <end position="446"/>
    </location>
</feature>
<feature type="transmembrane region" description="Helical" evidence="5">
    <location>
        <begin position="6"/>
        <end position="23"/>
    </location>
</feature>
<dbReference type="InterPro" id="IPR051533">
    <property type="entry name" value="WaaL-like"/>
</dbReference>
<feature type="domain" description="O-antigen ligase-related" evidence="6">
    <location>
        <begin position="234"/>
        <end position="381"/>
    </location>
</feature>
<keyword evidence="4 5" id="KW-0472">Membrane</keyword>
<gene>
    <name evidence="7" type="ORF">KIH39_10690</name>
</gene>
<evidence type="ECO:0000256" key="3">
    <source>
        <dbReference type="ARBA" id="ARBA00022989"/>
    </source>
</evidence>
<evidence type="ECO:0000256" key="1">
    <source>
        <dbReference type="ARBA" id="ARBA00004141"/>
    </source>
</evidence>
<evidence type="ECO:0000313" key="7">
    <source>
        <dbReference type="EMBL" id="QVL34345.1"/>
    </source>
</evidence>
<reference evidence="7" key="1">
    <citation type="submission" date="2021-05" db="EMBL/GenBank/DDBJ databases">
        <title>Complete genome sequence of the cellulolytic planctomycete Telmatocola sphagniphila SP2T and characterization of the first cellulase from planctomycetes.</title>
        <authorList>
            <person name="Rakitin A.L."/>
            <person name="Beletsky A.V."/>
            <person name="Naumoff D.G."/>
            <person name="Kulichevskaya I.S."/>
            <person name="Mardanov A.V."/>
            <person name="Ravin N.V."/>
            <person name="Dedysh S.N."/>
        </authorList>
    </citation>
    <scope>NUCLEOTIDE SEQUENCE</scope>
    <source>
        <strain evidence="7">SP2T</strain>
    </source>
</reference>
<feature type="transmembrane region" description="Helical" evidence="5">
    <location>
        <begin position="35"/>
        <end position="55"/>
    </location>
</feature>
<dbReference type="GO" id="GO:0016874">
    <property type="term" value="F:ligase activity"/>
    <property type="evidence" value="ECO:0007669"/>
    <property type="project" value="UniProtKB-KW"/>
</dbReference>
<accession>A0A8E6EWU8</accession>
<dbReference type="Proteomes" id="UP000676194">
    <property type="component" value="Chromosome"/>
</dbReference>
<keyword evidence="7" id="KW-0436">Ligase</keyword>
<dbReference type="GO" id="GO:0016020">
    <property type="term" value="C:membrane"/>
    <property type="evidence" value="ECO:0007669"/>
    <property type="project" value="UniProtKB-SubCell"/>
</dbReference>
<keyword evidence="2 5" id="KW-0812">Transmembrane</keyword>
<keyword evidence="3 5" id="KW-1133">Transmembrane helix</keyword>
<dbReference type="PANTHER" id="PTHR37422:SF13">
    <property type="entry name" value="LIPOPOLYSACCHARIDE BIOSYNTHESIS PROTEIN PA4999-RELATED"/>
    <property type="match status" value="1"/>
</dbReference>
<feature type="transmembrane region" description="Helical" evidence="5">
    <location>
        <begin position="365"/>
        <end position="392"/>
    </location>
</feature>
<feature type="transmembrane region" description="Helical" evidence="5">
    <location>
        <begin position="269"/>
        <end position="285"/>
    </location>
</feature>
<dbReference type="AlphaFoldDB" id="A0A8E6EWU8"/>
<dbReference type="RefSeq" id="WP_213499315.1">
    <property type="nucleotide sequence ID" value="NZ_CP074694.1"/>
</dbReference>
<evidence type="ECO:0000313" key="8">
    <source>
        <dbReference type="Proteomes" id="UP000676194"/>
    </source>
</evidence>
<feature type="transmembrane region" description="Helical" evidence="5">
    <location>
        <begin position="404"/>
        <end position="423"/>
    </location>
</feature>
<dbReference type="PANTHER" id="PTHR37422">
    <property type="entry name" value="TEICHURONIC ACID BIOSYNTHESIS PROTEIN TUAE"/>
    <property type="match status" value="1"/>
</dbReference>
<proteinExistence type="predicted"/>
<evidence type="ECO:0000259" key="6">
    <source>
        <dbReference type="Pfam" id="PF04932"/>
    </source>
</evidence>
<comment type="subcellular location">
    <subcellularLocation>
        <location evidence="1">Membrane</location>
        <topology evidence="1">Multi-pass membrane protein</topology>
    </subcellularLocation>
</comment>
<evidence type="ECO:0000256" key="2">
    <source>
        <dbReference type="ARBA" id="ARBA00022692"/>
    </source>
</evidence>
<feature type="transmembrane region" description="Helical" evidence="5">
    <location>
        <begin position="196"/>
        <end position="214"/>
    </location>
</feature>
<dbReference type="KEGG" id="tsph:KIH39_10690"/>
<sequence>MQPTNTYPILVSLLIIPVFLYILNQIRARGFSEGWWLPWMSVLLLFPCYVWSGWGSLRMDLRSAASLAVLTGFLIQPWSSGPRIRWIWGDAWIIILIASQAITEFSQENLVPLTPLEQLRDFGLPYLVGRLCLRSPGDLQRMLPAVCIPAAILSVYAIIESITKINVVNLIIGKRWELLETSEGFRWGLKRAQGNLNHPIYLGLMLTMLLPWLLEAYSQSKKNLGAYWWRFSPALAIVAIIGTVSRAAQLAAVLTLITAFIFRNPRWRGILIGMVLVAGGTGYLFREDILEALSKFVDEPDKSSDVIKHKGLEYPYSGTLHRDLLQMVYEDEVKNVPLLGYGSMLESMPVDNDRDERFKSIDDHYLVYLLRFGPVGVTIFLCFAVCIAIYLFREAWANDTPHAAFCGAMLGSFVGTTMMLKGVSLEPDYGWMWLFSAGIAGRLHAFRLELHESKVRSDSPGA</sequence>
<dbReference type="EMBL" id="CP074694">
    <property type="protein sequence ID" value="QVL34345.1"/>
    <property type="molecule type" value="Genomic_DNA"/>
</dbReference>
<protein>
    <submittedName>
        <fullName evidence="7">O-antigen ligase family protein</fullName>
    </submittedName>
</protein>
<organism evidence="7 8">
    <name type="scientific">Telmatocola sphagniphila</name>
    <dbReference type="NCBI Taxonomy" id="1123043"/>
    <lineage>
        <taxon>Bacteria</taxon>
        <taxon>Pseudomonadati</taxon>
        <taxon>Planctomycetota</taxon>
        <taxon>Planctomycetia</taxon>
        <taxon>Gemmatales</taxon>
        <taxon>Gemmataceae</taxon>
    </lineage>
</organism>
<evidence type="ECO:0000256" key="4">
    <source>
        <dbReference type="ARBA" id="ARBA00023136"/>
    </source>
</evidence>
<evidence type="ECO:0000256" key="5">
    <source>
        <dbReference type="SAM" id="Phobius"/>
    </source>
</evidence>
<dbReference type="InterPro" id="IPR007016">
    <property type="entry name" value="O-antigen_ligase-rel_domated"/>
</dbReference>
<keyword evidence="8" id="KW-1185">Reference proteome</keyword>
<feature type="transmembrane region" description="Helical" evidence="5">
    <location>
        <begin position="234"/>
        <end position="262"/>
    </location>
</feature>
<dbReference type="Pfam" id="PF04932">
    <property type="entry name" value="Wzy_C"/>
    <property type="match status" value="1"/>
</dbReference>
<name>A0A8E6EWU8_9BACT</name>